<dbReference type="Gene3D" id="2.40.128.130">
    <property type="entry name" value="Autotransporter beta-domain"/>
    <property type="match status" value="1"/>
</dbReference>
<dbReference type="SUPFAM" id="SSF103515">
    <property type="entry name" value="Autotransporter"/>
    <property type="match status" value="1"/>
</dbReference>
<evidence type="ECO:0000256" key="1">
    <source>
        <dbReference type="SAM" id="MobiDB-lite"/>
    </source>
</evidence>
<dbReference type="InterPro" id="IPR003991">
    <property type="entry name" value="Pertactin_virulence_factor"/>
</dbReference>
<dbReference type="NCBIfam" id="TIGR01414">
    <property type="entry name" value="autotrans_barl"/>
    <property type="match status" value="1"/>
</dbReference>
<evidence type="ECO:0000259" key="2">
    <source>
        <dbReference type="PROSITE" id="PS51208"/>
    </source>
</evidence>
<dbReference type="InterPro" id="IPR005546">
    <property type="entry name" value="Autotransporte_beta"/>
</dbReference>
<organism evidence="3">
    <name type="scientific">Oxalobacter aliiformigenes</name>
    <dbReference type="NCBI Taxonomy" id="2946593"/>
    <lineage>
        <taxon>Bacteria</taxon>
        <taxon>Pseudomonadati</taxon>
        <taxon>Pseudomonadota</taxon>
        <taxon>Betaproteobacteria</taxon>
        <taxon>Burkholderiales</taxon>
        <taxon>Oxalobacteraceae</taxon>
        <taxon>Oxalobacter</taxon>
    </lineage>
</organism>
<dbReference type="GO" id="GO:0019867">
    <property type="term" value="C:outer membrane"/>
    <property type="evidence" value="ECO:0007669"/>
    <property type="project" value="InterPro"/>
</dbReference>
<dbReference type="AlphaFoldDB" id="A0A9E9LAH2"/>
<proteinExistence type="predicted"/>
<dbReference type="SMART" id="SM00869">
    <property type="entry name" value="Autotransporter"/>
    <property type="match status" value="1"/>
</dbReference>
<feature type="domain" description="Autotransporter" evidence="2">
    <location>
        <begin position="772"/>
        <end position="1041"/>
    </location>
</feature>
<dbReference type="InterPro" id="IPR006315">
    <property type="entry name" value="OM_autotransptr_brl_dom"/>
</dbReference>
<dbReference type="PROSITE" id="PS51208">
    <property type="entry name" value="AUTOTRANSPORTER"/>
    <property type="match status" value="1"/>
</dbReference>
<feature type="region of interest" description="Disordered" evidence="1">
    <location>
        <begin position="627"/>
        <end position="673"/>
    </location>
</feature>
<evidence type="ECO:0000313" key="3">
    <source>
        <dbReference type="EMBL" id="WAV90543.1"/>
    </source>
</evidence>
<name>A0A9E9LAH2_9BURK</name>
<dbReference type="PRINTS" id="PR01484">
    <property type="entry name" value="PRTACTNFAMLY"/>
</dbReference>
<dbReference type="RefSeq" id="WP_269315582.1">
    <property type="nucleotide sequence ID" value="NZ_CP098251.1"/>
</dbReference>
<dbReference type="EMBL" id="CP098251">
    <property type="protein sequence ID" value="WAV90543.1"/>
    <property type="molecule type" value="Genomic_DNA"/>
</dbReference>
<dbReference type="InterPro" id="IPR036709">
    <property type="entry name" value="Autotransporte_beta_dom_sf"/>
</dbReference>
<dbReference type="Proteomes" id="UP001164819">
    <property type="component" value="Chromosome"/>
</dbReference>
<protein>
    <submittedName>
        <fullName evidence="3">Autotransporter outer membrane beta-barrel domain-containing protein</fullName>
    </submittedName>
</protein>
<reference evidence="3" key="1">
    <citation type="journal article" date="2022" name="Front. Microbiol.">
        <title>New perspectives on an old grouping: The genomic and phenotypic variability of Oxalobacter formigenes and the implications for calcium oxalate stone prevention.</title>
        <authorList>
            <person name="Chmiel J.A."/>
            <person name="Carr C."/>
            <person name="Stuivenberg G.A."/>
            <person name="Venema R."/>
            <person name="Chanyi R.M."/>
            <person name="Al K.F."/>
            <person name="Giguere D."/>
            <person name="Say H."/>
            <person name="Akouris P.P."/>
            <person name="Dominguez Romero S.A."/>
            <person name="Kwong A."/>
            <person name="Tai V."/>
            <person name="Koval S.F."/>
            <person name="Razvi H."/>
            <person name="Bjazevic J."/>
            <person name="Burton J.P."/>
        </authorList>
    </citation>
    <scope>NUCLEOTIDE SEQUENCE</scope>
    <source>
        <strain evidence="3">OxK</strain>
    </source>
</reference>
<dbReference type="Pfam" id="PF03797">
    <property type="entry name" value="Autotransporter"/>
    <property type="match status" value="1"/>
</dbReference>
<sequence>MTYNYANNNKGIFSSSESTQTVSGTDDGLKITAKGGTVFLAKGNNQTIDFSQSKNVVIFSETGKIFQVTGNGEEDENRNTVQKITGYFDKLHANDTGRFGIMAGIAGPSGAVIHNNAGIQFLGNSANDPAGTIRLISTESNAANKRGTAIFNFGSNVSNLGIQRIFMPVGQIGEANSPFVFGIVDVYGKEQYIHEIGSLYASDIGIASGTFSMTSDSGTQIIHSIDSINIGNTNGSLGYGYGLHGIYNWSDSGAILDGNRHIGSQYVGITKNITVTSNNAENAFGINNRGGEQVIEAKPGNPDESVRISASAPKAQAFSVLVSPILSGTSSFDTFTFLKGNFSIDAGDILVQNNCAEGMCTSSSLYLVQDTRAAGNTLTLNDDVGIQIRKGQNDGDTLTTSLTLGDDHKQEDKGYNIRLGKNSYINDQGIFRGKGIVAAKFDKAAFNSAMALGDEGRGHGIVSGGVLLKNVEKTLGGSNSHLDVQIPITADDVPDEKEARKIMRSAVNNIFVNKGVENIRERIDLEKWEDEKGVYEKYKYVAGKVYINEGKISGGYEEEYYFDDPELVGNQNNIRDHLDDKAVLTMLPTDGAVTGENGVFVSMTPEGKQISLPLTSTGTTYRAIYKEVREDPSENNKDPDTPGSGSDTNEGAGEGSGSMITGPGTAKPLPPPKALAIQDGKLCLDGKPLTVDENGNFRDPDGKPVDVEVTTDNAKAIYAWEGEIGEKIFEETVKEKEPSSTVNTIDSAAITDYYLWRMENETLYQRMGEVRDRSDLEGSWVRILGGRNTLNKEKHYFKHEYYGIQLGLDQVFNKEDGGKWILGGGLTYTHGETDLRNGGDGKNWLGSISLYGVRKFDDGGYIDLIVKASKINHDYKAVSDQRRYISRGKYHTYALQASVEAGKKFMLNDKWYLDPQWQLSYGHIKGSGYRTDSEINVHIDGLDSLIGRAGLSLGRETREGSAFIKVDALREFTAEHKARYSLDNGARNSSQIDLKDTWGEITVGGTYNFRKDTYGFAQIKRSFAADVEQEYRADIGIRYIF</sequence>
<feature type="compositionally biased region" description="Basic and acidic residues" evidence="1">
    <location>
        <begin position="627"/>
        <end position="640"/>
    </location>
</feature>
<gene>
    <name evidence="3" type="ORF">NB646_06630</name>
</gene>
<accession>A0A9E9LAH2</accession>